<dbReference type="PANTHER" id="PTHR12697:SF5">
    <property type="entry name" value="DEOXYHYPUSINE HYDROXYLASE"/>
    <property type="match status" value="1"/>
</dbReference>
<reference evidence="4 5" key="1">
    <citation type="submission" date="2023-12" db="EMBL/GenBank/DDBJ databases">
        <title>Baltic Sea Cyanobacteria.</title>
        <authorList>
            <person name="Delbaje E."/>
            <person name="Fewer D.P."/>
            <person name="Shishido T.K."/>
        </authorList>
    </citation>
    <scope>NUCLEOTIDE SEQUENCE [LARGE SCALE GENOMIC DNA]</scope>
    <source>
        <strain evidence="4 5">UHCC 0139</strain>
    </source>
</reference>
<organism evidence="4 5">
    <name type="scientific">Cyanobium gracile UHCC 0139</name>
    <dbReference type="NCBI Taxonomy" id="3110308"/>
    <lineage>
        <taxon>Bacteria</taxon>
        <taxon>Bacillati</taxon>
        <taxon>Cyanobacteriota</taxon>
        <taxon>Cyanophyceae</taxon>
        <taxon>Synechococcales</taxon>
        <taxon>Prochlorococcaceae</taxon>
        <taxon>Cyanobium</taxon>
    </lineage>
</organism>
<dbReference type="RefSeq" id="WP_323304962.1">
    <property type="nucleotide sequence ID" value="NZ_JAYGHX010000003.1"/>
</dbReference>
<proteinExistence type="inferred from homology"/>
<name>A0ABU5RSY8_9CYAN</name>
<evidence type="ECO:0000256" key="1">
    <source>
        <dbReference type="ARBA" id="ARBA00009299"/>
    </source>
</evidence>
<evidence type="ECO:0000256" key="3">
    <source>
        <dbReference type="ARBA" id="ARBA00022738"/>
    </source>
</evidence>
<dbReference type="EMBL" id="JAYGHX010000003">
    <property type="protein sequence ID" value="MEA5390886.1"/>
    <property type="molecule type" value="Genomic_DNA"/>
</dbReference>
<gene>
    <name evidence="4" type="ORF">VB738_06390</name>
</gene>
<evidence type="ECO:0000256" key="2">
    <source>
        <dbReference type="ARBA" id="ARBA00022549"/>
    </source>
</evidence>
<dbReference type="PANTHER" id="PTHR12697">
    <property type="entry name" value="PBS LYASE HEAT-LIKE PROTEIN"/>
    <property type="match status" value="1"/>
</dbReference>
<dbReference type="SUPFAM" id="SSF48371">
    <property type="entry name" value="ARM repeat"/>
    <property type="match status" value="1"/>
</dbReference>
<keyword evidence="5" id="KW-1185">Reference proteome</keyword>
<dbReference type="InterPro" id="IPR004155">
    <property type="entry name" value="PBS_lyase_HEAT"/>
</dbReference>
<dbReference type="SMART" id="SM00567">
    <property type="entry name" value="EZ_HEAT"/>
    <property type="match status" value="6"/>
</dbReference>
<accession>A0ABU5RSY8</accession>
<dbReference type="Gene3D" id="1.25.10.10">
    <property type="entry name" value="Leucine-rich Repeat Variant"/>
    <property type="match status" value="2"/>
</dbReference>
<dbReference type="InterPro" id="IPR011989">
    <property type="entry name" value="ARM-like"/>
</dbReference>
<sequence>MPDDGLPFPETTHALALDPEVLARELAQELLGDPLDEIDSAAPSSSDVASQCDLGIELLKGGREERLQGLRIFCEHRDPRAIPLLLPLLKAGCPIVRMSAVYALGRNPHPLAVEPLLGLLAADDNGYVRKAVAWSLGNYPEAPVLNPLIRALELDIAAVRLWAASSLADAGATGVAKADPAAAQLLLSLRIDSEPAVRSNCAWSLGRLYTDLVEPRQRDVVEALLHTMLHDGDPTVRDEARMALEQLEQPEVLERLQTLVDEGLIS</sequence>
<protein>
    <submittedName>
        <fullName evidence="4">HEAT repeat domain-containing protein</fullName>
    </submittedName>
</protein>
<evidence type="ECO:0000313" key="5">
    <source>
        <dbReference type="Proteomes" id="UP001304461"/>
    </source>
</evidence>
<dbReference type="Pfam" id="PF13646">
    <property type="entry name" value="HEAT_2"/>
    <property type="match status" value="2"/>
</dbReference>
<comment type="similarity">
    <text evidence="1">Belongs to the CpcE/RpcE/PecE family.</text>
</comment>
<comment type="caution">
    <text evidence="4">The sequence shown here is derived from an EMBL/GenBank/DDBJ whole genome shotgun (WGS) entry which is preliminary data.</text>
</comment>
<dbReference type="InterPro" id="IPR016024">
    <property type="entry name" value="ARM-type_fold"/>
</dbReference>
<keyword evidence="2" id="KW-0042">Antenna complex</keyword>
<dbReference type="Proteomes" id="UP001304461">
    <property type="component" value="Unassembled WGS sequence"/>
</dbReference>
<evidence type="ECO:0000313" key="4">
    <source>
        <dbReference type="EMBL" id="MEA5390886.1"/>
    </source>
</evidence>
<keyword evidence="3" id="KW-0605">Phycobilisome</keyword>